<gene>
    <name evidence="3" type="primary">Golga4_1</name>
    <name evidence="3" type="ORF">CM83_70956</name>
</gene>
<proteinExistence type="predicted"/>
<accession>A0A0A9W4Y4</accession>
<evidence type="ECO:0000313" key="3">
    <source>
        <dbReference type="EMBL" id="JAG01533.1"/>
    </source>
</evidence>
<dbReference type="AlphaFoldDB" id="A0A0A9W4Y4"/>
<dbReference type="EMBL" id="GBHO01042071">
    <property type="protein sequence ID" value="JAG01533.1"/>
    <property type="molecule type" value="Transcribed_RNA"/>
</dbReference>
<name>A0A0A9W4Y4_LYGHE</name>
<sequence>MADGRKESEDKSVEKDKKSEDEQQAKEMGVEEENKGVVDEEQQRKELEILQEQKEKLKEELEKDNQRLAELTQQKENIDRMATEAKETADDILRSYDQQDEMQQNVIEDQSARSLLKENLSTQIESIRDTQGGDSPDLEILEAKLKRLEEEEKKDEAREKEINKKKNDLEKLLMDHAVSISEIETKKKTIEEEIINISTQRKTRELEEQKLLARISELKERVQSTAPKQMSQKQVEKEVPREGSILVNNSSLIAKLREEESKAVIAAKAMRVVKEELAEILKKDHLTEEDIKCLPLKQNEVLSRLAELDEITRRVQDLMGLTGTASPELSQPSKLQFLPDVDRPRVRMLSFSQLRPEDILPQVVICGTDVNYPQIVVCESPKFRDVQERIVHNGRINAGTPQWSYPGARSDVFGPVRPGDGQLREIYPPHYGARMEALSLMGPFGQSNMPIAYWMTTPGFGYTIRPPQAVQGPMIMSQRMFHPGVVQSASVGSVVPCPCNCPKKRRKRNAVIQQVYSCPNVQRQRLRCNRL</sequence>
<reference evidence="3" key="2">
    <citation type="submission" date="2014-07" db="EMBL/GenBank/DDBJ databases">
        <authorList>
            <person name="Hull J."/>
        </authorList>
    </citation>
    <scope>NUCLEOTIDE SEQUENCE</scope>
</reference>
<feature type="region of interest" description="Disordered" evidence="2">
    <location>
        <begin position="1"/>
        <end position="44"/>
    </location>
</feature>
<feature type="coiled-coil region" evidence="1">
    <location>
        <begin position="138"/>
        <end position="200"/>
    </location>
</feature>
<evidence type="ECO:0000256" key="1">
    <source>
        <dbReference type="SAM" id="Coils"/>
    </source>
</evidence>
<evidence type="ECO:0000256" key="2">
    <source>
        <dbReference type="SAM" id="MobiDB-lite"/>
    </source>
</evidence>
<protein>
    <submittedName>
        <fullName evidence="3">Golgin subfamily A member 4</fullName>
    </submittedName>
</protein>
<keyword evidence="1" id="KW-0175">Coiled coil</keyword>
<organism evidence="3">
    <name type="scientific">Lygus hesperus</name>
    <name type="common">Western plant bug</name>
    <dbReference type="NCBI Taxonomy" id="30085"/>
    <lineage>
        <taxon>Eukaryota</taxon>
        <taxon>Metazoa</taxon>
        <taxon>Ecdysozoa</taxon>
        <taxon>Arthropoda</taxon>
        <taxon>Hexapoda</taxon>
        <taxon>Insecta</taxon>
        <taxon>Pterygota</taxon>
        <taxon>Neoptera</taxon>
        <taxon>Paraneoptera</taxon>
        <taxon>Hemiptera</taxon>
        <taxon>Heteroptera</taxon>
        <taxon>Panheteroptera</taxon>
        <taxon>Cimicomorpha</taxon>
        <taxon>Miridae</taxon>
        <taxon>Mirini</taxon>
        <taxon>Lygus</taxon>
    </lineage>
</organism>
<reference evidence="3" key="1">
    <citation type="journal article" date="2014" name="PLoS ONE">
        <title>Transcriptome-Based Identification of ABC Transporters in the Western Tarnished Plant Bug Lygus hesperus.</title>
        <authorList>
            <person name="Hull J.J."/>
            <person name="Chaney K."/>
            <person name="Geib S.M."/>
            <person name="Fabrick J.A."/>
            <person name="Brent C.S."/>
            <person name="Walsh D."/>
            <person name="Lavine L.C."/>
        </authorList>
    </citation>
    <scope>NUCLEOTIDE SEQUENCE</scope>
</reference>